<keyword evidence="2" id="KW-0732">Signal</keyword>
<protein>
    <recommendedName>
        <fullName evidence="5">DUF2066 domain-containing protein</fullName>
    </recommendedName>
</protein>
<gene>
    <name evidence="3" type="ORF">BFW38_08590</name>
</gene>
<keyword evidence="4" id="KW-1185">Reference proteome</keyword>
<evidence type="ECO:0008006" key="5">
    <source>
        <dbReference type="Google" id="ProtNLM"/>
    </source>
</evidence>
<dbReference type="InterPro" id="IPR018642">
    <property type="entry name" value="DUF2066"/>
</dbReference>
<evidence type="ECO:0000313" key="3">
    <source>
        <dbReference type="EMBL" id="ODC03592.1"/>
    </source>
</evidence>
<comment type="caution">
    <text evidence="3">The sequence shown here is derived from an EMBL/GenBank/DDBJ whole genome shotgun (WGS) entry which is preliminary data.</text>
</comment>
<feature type="compositionally biased region" description="Polar residues" evidence="1">
    <location>
        <begin position="354"/>
        <end position="364"/>
    </location>
</feature>
<evidence type="ECO:0000256" key="2">
    <source>
        <dbReference type="SAM" id="SignalP"/>
    </source>
</evidence>
<evidence type="ECO:0000256" key="1">
    <source>
        <dbReference type="SAM" id="MobiDB-lite"/>
    </source>
</evidence>
<dbReference type="EMBL" id="MDTQ01000001">
    <property type="protein sequence ID" value="ODC03592.1"/>
    <property type="molecule type" value="Genomic_DNA"/>
</dbReference>
<feature type="chain" id="PRO_5009119657" description="DUF2066 domain-containing protein" evidence="2">
    <location>
        <begin position="32"/>
        <end position="391"/>
    </location>
</feature>
<dbReference type="Pfam" id="PF09839">
    <property type="entry name" value="DUF2066"/>
    <property type="match status" value="1"/>
</dbReference>
<proteinExistence type="predicted"/>
<dbReference type="OrthoDB" id="6195299at2"/>
<feature type="region of interest" description="Disordered" evidence="1">
    <location>
        <begin position="354"/>
        <end position="375"/>
    </location>
</feature>
<organism evidence="3 4">
    <name type="scientific">Terasakiispira papahanaumokuakeensis</name>
    <dbReference type="NCBI Taxonomy" id="197479"/>
    <lineage>
        <taxon>Bacteria</taxon>
        <taxon>Pseudomonadati</taxon>
        <taxon>Pseudomonadota</taxon>
        <taxon>Gammaproteobacteria</taxon>
        <taxon>Oceanospirillales</taxon>
        <taxon>Terasakiispira</taxon>
    </lineage>
</organism>
<dbReference type="STRING" id="197479.BFW38_08590"/>
<reference evidence="3 4" key="1">
    <citation type="submission" date="2016-08" db="EMBL/GenBank/DDBJ databases">
        <authorList>
            <person name="Seilhamer J.J."/>
        </authorList>
    </citation>
    <scope>NUCLEOTIDE SEQUENCE [LARGE SCALE GENOMIC DNA]</scope>
    <source>
        <strain evidence="3 4">PH27A</strain>
    </source>
</reference>
<dbReference type="RefSeq" id="WP_068998008.1">
    <property type="nucleotide sequence ID" value="NZ_MDTQ01000001.1"/>
</dbReference>
<name>A0A1E2V9Q6_9GAMM</name>
<evidence type="ECO:0000313" key="4">
    <source>
        <dbReference type="Proteomes" id="UP000094291"/>
    </source>
</evidence>
<feature type="signal peptide" evidence="2">
    <location>
        <begin position="1"/>
        <end position="31"/>
    </location>
</feature>
<sequence length="391" mass="42822">MLKSAVPLLFRCTMACLLMAGTLSFSLTASAEQVDHLYRLSALVSDTGEATRQAAARDMLARLLVRVSGTERTLERDGLETRLDEAERWVTQFRYESTNALIKNANGAQTLAQRLTLEFDPAGVTSILRDLKAPIWGDNRPAVLIWAALEGKQGRYLISDETNPALQKVLQREAHERGLPMVVPGSGKPRPALSDVWGQFADQVQRSSSSYHPDAVVLARIQPRSGGGWQGRWTLATGMDQIVFTPSGQNIGQVLRTGVDMVTEALADRYAARSVDTQQGPFKMLVSGVTTLEDYAQFEQYLTSLAMVDRLNIERVNGGRLLVSVNLRGQADQLKANLKLDGRLKREPFLSLSRNESSQTSTRYSVVGDGDGTSGGASAPVAVDAYVQWQH</sequence>
<dbReference type="Proteomes" id="UP000094291">
    <property type="component" value="Unassembled WGS sequence"/>
</dbReference>
<accession>A0A1E2V9Q6</accession>
<dbReference type="AlphaFoldDB" id="A0A1E2V9Q6"/>